<feature type="domain" description="TGF-beta family profile" evidence="5">
    <location>
        <begin position="11"/>
        <end position="131"/>
    </location>
</feature>
<comment type="similarity">
    <text evidence="2 4">Belongs to the TGF-beta family.</text>
</comment>
<evidence type="ECO:0000256" key="3">
    <source>
        <dbReference type="ARBA" id="ARBA00022525"/>
    </source>
</evidence>
<evidence type="ECO:0000256" key="4">
    <source>
        <dbReference type="RuleBase" id="RU000354"/>
    </source>
</evidence>
<dbReference type="InterPro" id="IPR001839">
    <property type="entry name" value="TGF-b_C"/>
</dbReference>
<dbReference type="GO" id="GO:0005615">
    <property type="term" value="C:extracellular space"/>
    <property type="evidence" value="ECO:0007669"/>
    <property type="project" value="TreeGrafter"/>
</dbReference>
<evidence type="ECO:0000256" key="1">
    <source>
        <dbReference type="ARBA" id="ARBA00004613"/>
    </source>
</evidence>
<evidence type="ECO:0000313" key="7">
    <source>
        <dbReference type="Proteomes" id="UP001328107"/>
    </source>
</evidence>
<dbReference type="GO" id="GO:0005125">
    <property type="term" value="F:cytokine activity"/>
    <property type="evidence" value="ECO:0007669"/>
    <property type="project" value="TreeGrafter"/>
</dbReference>
<comment type="subcellular location">
    <subcellularLocation>
        <location evidence="1">Secreted</location>
    </subcellularLocation>
</comment>
<dbReference type="EMBL" id="BTRK01000002">
    <property type="protein sequence ID" value="GMR38805.1"/>
    <property type="molecule type" value="Genomic_DNA"/>
</dbReference>
<dbReference type="Gene3D" id="2.10.90.10">
    <property type="entry name" value="Cystine-knot cytokines"/>
    <property type="match status" value="1"/>
</dbReference>
<dbReference type="InterPro" id="IPR015615">
    <property type="entry name" value="TGF-beta-rel"/>
</dbReference>
<evidence type="ECO:0000256" key="2">
    <source>
        <dbReference type="ARBA" id="ARBA00006656"/>
    </source>
</evidence>
<dbReference type="AlphaFoldDB" id="A0AAN4ZKR3"/>
<dbReference type="Pfam" id="PF00019">
    <property type="entry name" value="TGF_beta"/>
    <property type="match status" value="1"/>
</dbReference>
<name>A0AAN4ZKR3_9BILA</name>
<gene>
    <name evidence="6" type="ORF">PMAYCL1PPCAC_09000</name>
</gene>
<dbReference type="PANTHER" id="PTHR11848:SF309">
    <property type="entry name" value="INHIBIN BETA CHAIN"/>
    <property type="match status" value="1"/>
</dbReference>
<dbReference type="SUPFAM" id="SSF57501">
    <property type="entry name" value="Cystine-knot cytokines"/>
    <property type="match status" value="1"/>
</dbReference>
<keyword evidence="4" id="KW-0339">Growth factor</keyword>
<evidence type="ECO:0000259" key="5">
    <source>
        <dbReference type="PROSITE" id="PS51362"/>
    </source>
</evidence>
<dbReference type="InterPro" id="IPR029034">
    <property type="entry name" value="Cystine-knot_cytokine"/>
</dbReference>
<reference evidence="7" key="1">
    <citation type="submission" date="2022-10" db="EMBL/GenBank/DDBJ databases">
        <title>Genome assembly of Pristionchus species.</title>
        <authorList>
            <person name="Yoshida K."/>
            <person name="Sommer R.J."/>
        </authorList>
    </citation>
    <scope>NUCLEOTIDE SEQUENCE [LARGE SCALE GENOMIC DNA]</scope>
    <source>
        <strain evidence="7">RS5460</strain>
    </source>
</reference>
<sequence length="131" mass="14797">LEFEMEGGGSRKRRTAHEQKNCEMDSDGNVLPGQECCLARKHVDFQQLNFSNIISPMAASITWCSGSCSHSTSFKQLWEKYTSKIFDDGTNGERCCHATESEPVNLIFLSDEKEIKVERVFDIFAKKCSCS</sequence>
<protein>
    <recommendedName>
        <fullName evidence="5">TGF-beta family profile domain-containing protein</fullName>
    </recommendedName>
</protein>
<evidence type="ECO:0000313" key="6">
    <source>
        <dbReference type="EMBL" id="GMR38805.1"/>
    </source>
</evidence>
<dbReference type="PANTHER" id="PTHR11848">
    <property type="entry name" value="TGF-BETA FAMILY"/>
    <property type="match status" value="1"/>
</dbReference>
<dbReference type="Proteomes" id="UP001328107">
    <property type="component" value="Unassembled WGS sequence"/>
</dbReference>
<keyword evidence="7" id="KW-1185">Reference proteome</keyword>
<dbReference type="GO" id="GO:0008083">
    <property type="term" value="F:growth factor activity"/>
    <property type="evidence" value="ECO:0007669"/>
    <property type="project" value="UniProtKB-KW"/>
</dbReference>
<dbReference type="PROSITE" id="PS51362">
    <property type="entry name" value="TGF_BETA_2"/>
    <property type="match status" value="1"/>
</dbReference>
<organism evidence="6 7">
    <name type="scientific">Pristionchus mayeri</name>
    <dbReference type="NCBI Taxonomy" id="1317129"/>
    <lineage>
        <taxon>Eukaryota</taxon>
        <taxon>Metazoa</taxon>
        <taxon>Ecdysozoa</taxon>
        <taxon>Nematoda</taxon>
        <taxon>Chromadorea</taxon>
        <taxon>Rhabditida</taxon>
        <taxon>Rhabditina</taxon>
        <taxon>Diplogasteromorpha</taxon>
        <taxon>Diplogasteroidea</taxon>
        <taxon>Neodiplogasteridae</taxon>
        <taxon>Pristionchus</taxon>
    </lineage>
</organism>
<proteinExistence type="inferred from homology"/>
<feature type="non-terminal residue" evidence="6">
    <location>
        <position position="1"/>
    </location>
</feature>
<accession>A0AAN4ZKR3</accession>
<keyword evidence="3" id="KW-0964">Secreted</keyword>
<dbReference type="SMART" id="SM00204">
    <property type="entry name" value="TGFB"/>
    <property type="match status" value="1"/>
</dbReference>
<comment type="caution">
    <text evidence="6">The sequence shown here is derived from an EMBL/GenBank/DDBJ whole genome shotgun (WGS) entry which is preliminary data.</text>
</comment>